<reference evidence="2" key="1">
    <citation type="journal article" date="2019" name="Int. J. Syst. Evol. Microbiol.">
        <title>The Global Catalogue of Microorganisms (GCM) 10K type strain sequencing project: providing services to taxonomists for standard genome sequencing and annotation.</title>
        <authorList>
            <consortium name="The Broad Institute Genomics Platform"/>
            <consortium name="The Broad Institute Genome Sequencing Center for Infectious Disease"/>
            <person name="Wu L."/>
            <person name="Ma J."/>
        </authorList>
    </citation>
    <scope>NUCLEOTIDE SEQUENCE [LARGE SCALE GENOMIC DNA]</scope>
    <source>
        <strain evidence="2">CGMCC 4.7371</strain>
    </source>
</reference>
<evidence type="ECO:0000313" key="1">
    <source>
        <dbReference type="EMBL" id="GGO94061.1"/>
    </source>
</evidence>
<dbReference type="SUPFAM" id="SSF88659">
    <property type="entry name" value="Sigma3 and sigma4 domains of RNA polymerase sigma factors"/>
    <property type="match status" value="1"/>
</dbReference>
<sequence>MYDNEEATTQAGYRRTVPLDPEKAEDLMARAIADGCGSPSYITLREHLWAYALPVMKDALRTGKIKTMLEKHSVIQAVSSSDRVALHSDLEARDALAVDVVAAGEQHFRDVTIERERWRPDGGSSIETFFVTGCLFAFPKAYRAWSRERVDRVVAIAKRYPEAFAPGASADTAQMAVDRELLRTAIRLADDETRAILALLAAGSTHAEVGEVVGLSARAVEGRVYRFKKTVQVALGGRGKAA</sequence>
<accession>A0ABQ2NDQ2</accession>
<comment type="caution">
    <text evidence="1">The sequence shown here is derived from an EMBL/GenBank/DDBJ whole genome shotgun (WGS) entry which is preliminary data.</text>
</comment>
<dbReference type="EMBL" id="BMNI01000016">
    <property type="protein sequence ID" value="GGO94061.1"/>
    <property type="molecule type" value="Genomic_DNA"/>
</dbReference>
<evidence type="ECO:0000313" key="2">
    <source>
        <dbReference type="Proteomes" id="UP000655410"/>
    </source>
</evidence>
<proteinExistence type="predicted"/>
<dbReference type="Proteomes" id="UP000655410">
    <property type="component" value="Unassembled WGS sequence"/>
</dbReference>
<dbReference type="InterPro" id="IPR013324">
    <property type="entry name" value="RNA_pol_sigma_r3/r4-like"/>
</dbReference>
<evidence type="ECO:0008006" key="3">
    <source>
        <dbReference type="Google" id="ProtNLM"/>
    </source>
</evidence>
<dbReference type="Gene3D" id="1.10.10.10">
    <property type="entry name" value="Winged helix-like DNA-binding domain superfamily/Winged helix DNA-binding domain"/>
    <property type="match status" value="1"/>
</dbReference>
<name>A0ABQ2NDQ2_9ACTN</name>
<dbReference type="InterPro" id="IPR036388">
    <property type="entry name" value="WH-like_DNA-bd_sf"/>
</dbReference>
<protein>
    <recommendedName>
        <fullName evidence="3">Sigma-70 family RNA polymerase sigma factor</fullName>
    </recommendedName>
</protein>
<organism evidence="1 2">
    <name type="scientific">Nocardioides phosphati</name>
    <dbReference type="NCBI Taxonomy" id="1867775"/>
    <lineage>
        <taxon>Bacteria</taxon>
        <taxon>Bacillati</taxon>
        <taxon>Actinomycetota</taxon>
        <taxon>Actinomycetes</taxon>
        <taxon>Propionibacteriales</taxon>
        <taxon>Nocardioidaceae</taxon>
        <taxon>Nocardioides</taxon>
    </lineage>
</organism>
<gene>
    <name evidence="1" type="ORF">GCM10011584_34230</name>
</gene>
<dbReference type="RefSeq" id="WP_188785317.1">
    <property type="nucleotide sequence ID" value="NZ_BMNI01000016.1"/>
</dbReference>
<keyword evidence="2" id="KW-1185">Reference proteome</keyword>